<dbReference type="GO" id="GO:0034551">
    <property type="term" value="P:mitochondrial respiratory chain complex III assembly"/>
    <property type="evidence" value="ECO:0007669"/>
    <property type="project" value="InterPro"/>
</dbReference>
<keyword evidence="1" id="KW-1133">Transmembrane helix</keyword>
<name>F0WXE4_9STRA</name>
<dbReference type="EMBL" id="FR824394">
    <property type="protein sequence ID" value="CCA26136.1"/>
    <property type="molecule type" value="Genomic_DNA"/>
</dbReference>
<reference evidence="2" key="1">
    <citation type="journal article" date="2011" name="PLoS Biol.">
        <title>Gene gain and loss during evolution of obligate parasitism in the white rust pathogen of Arabidopsis thaliana.</title>
        <authorList>
            <person name="Kemen E."/>
            <person name="Gardiner A."/>
            <person name="Schultz-Larsen T."/>
            <person name="Kemen A.C."/>
            <person name="Balmuth A.L."/>
            <person name="Robert-Seilaniantz A."/>
            <person name="Bailey K."/>
            <person name="Holub E."/>
            <person name="Studholme D.J."/>
            <person name="Maclean D."/>
            <person name="Jones J.D."/>
        </authorList>
    </citation>
    <scope>NUCLEOTIDE SEQUENCE</scope>
</reference>
<evidence type="ECO:0000313" key="2">
    <source>
        <dbReference type="EMBL" id="CCA26136.1"/>
    </source>
</evidence>
<proteinExistence type="predicted"/>
<dbReference type="InterPro" id="IPR027858">
    <property type="entry name" value="BRAWNIN"/>
</dbReference>
<sequence length="85" mass="9628">MRFSRFPAFQSTLNLDTTPANSTNRLMIQHTNMRISSRQYIILFTSALGSLFAGSSVMHLILKPDLTIPNLSKEISSEEKENIVR</sequence>
<gene>
    <name evidence="2" type="primary">AlNc14C349G10895</name>
    <name evidence="2" type="ORF">ALNC14_122800</name>
</gene>
<feature type="transmembrane region" description="Helical" evidence="1">
    <location>
        <begin position="40"/>
        <end position="62"/>
    </location>
</feature>
<accession>F0WXE4</accession>
<dbReference type="HOGENOM" id="CLU_2532160_0_0_1"/>
<dbReference type="Pfam" id="PF14990">
    <property type="entry name" value="DUF4516"/>
    <property type="match status" value="1"/>
</dbReference>
<keyword evidence="1" id="KW-0812">Transmembrane</keyword>
<organism evidence="2">
    <name type="scientific">Albugo laibachii Nc14</name>
    <dbReference type="NCBI Taxonomy" id="890382"/>
    <lineage>
        <taxon>Eukaryota</taxon>
        <taxon>Sar</taxon>
        <taxon>Stramenopiles</taxon>
        <taxon>Oomycota</taxon>
        <taxon>Peronosporomycetes</taxon>
        <taxon>Albuginales</taxon>
        <taxon>Albuginaceae</taxon>
        <taxon>Albugo</taxon>
    </lineage>
</organism>
<dbReference type="GO" id="GO:0005739">
    <property type="term" value="C:mitochondrion"/>
    <property type="evidence" value="ECO:0007669"/>
    <property type="project" value="GOC"/>
</dbReference>
<keyword evidence="1" id="KW-0472">Membrane</keyword>
<dbReference type="AlphaFoldDB" id="F0WXE4"/>
<reference evidence="2" key="2">
    <citation type="submission" date="2011-02" db="EMBL/GenBank/DDBJ databases">
        <authorList>
            <person name="MacLean D."/>
        </authorList>
    </citation>
    <scope>NUCLEOTIDE SEQUENCE</scope>
</reference>
<evidence type="ECO:0000256" key="1">
    <source>
        <dbReference type="SAM" id="Phobius"/>
    </source>
</evidence>
<protein>
    <submittedName>
        <fullName evidence="2">AlNc14C349G10895 protein</fullName>
    </submittedName>
</protein>